<dbReference type="Proteomes" id="UP000746918">
    <property type="component" value="Unassembled WGS sequence"/>
</dbReference>
<keyword evidence="2" id="KW-1185">Reference proteome</keyword>
<dbReference type="EMBL" id="JAIFRO010000007">
    <property type="protein sequence ID" value="MBX4336368.1"/>
    <property type="molecule type" value="Genomic_DNA"/>
</dbReference>
<protein>
    <submittedName>
        <fullName evidence="1">Uncharacterized protein</fullName>
    </submittedName>
</protein>
<evidence type="ECO:0000313" key="2">
    <source>
        <dbReference type="Proteomes" id="UP000746918"/>
    </source>
</evidence>
<accession>A0ABS7I9T5</accession>
<gene>
    <name evidence="1" type="ORF">K3248_07175</name>
</gene>
<organism evidence="1 2">
    <name type="scientific">Bartonella raoultii</name>
    <dbReference type="NCBI Taxonomy" id="1457020"/>
    <lineage>
        <taxon>Bacteria</taxon>
        <taxon>Pseudomonadati</taxon>
        <taxon>Pseudomonadota</taxon>
        <taxon>Alphaproteobacteria</taxon>
        <taxon>Hyphomicrobiales</taxon>
        <taxon>Bartonellaceae</taxon>
        <taxon>Bartonella</taxon>
    </lineage>
</organism>
<dbReference type="RefSeq" id="WP_220717703.1">
    <property type="nucleotide sequence ID" value="NZ_JAIFRO010000007.1"/>
</dbReference>
<sequence>MDKPIFINSDEILLVMCENEAQNLVKSGPFYEEKDIIDFIDEADNAIKIMRIEPINNRCEDISEDLAEFYIKQREEQCFNDIIPHDFVKHSSAYSFFLDEIRQQEYDDKRYGTYEQQNRLTFWDVLPNYPNYTWRF</sequence>
<evidence type="ECO:0000313" key="1">
    <source>
        <dbReference type="EMBL" id="MBX4336368.1"/>
    </source>
</evidence>
<reference evidence="1 2" key="1">
    <citation type="submission" date="2021-08" db="EMBL/GenBank/DDBJ databases">
        <title>Bartonella raoulti 094 sp. nov.</title>
        <authorList>
            <person name="Zgheib R."/>
            <person name="Hammoud A."/>
        </authorList>
    </citation>
    <scope>NUCLEOTIDE SEQUENCE [LARGE SCALE GENOMIC DNA]</scope>
    <source>
        <strain evidence="1 2">094</strain>
    </source>
</reference>
<name>A0ABS7I9T5_9HYPH</name>
<proteinExistence type="predicted"/>
<comment type="caution">
    <text evidence="1">The sequence shown here is derived from an EMBL/GenBank/DDBJ whole genome shotgun (WGS) entry which is preliminary data.</text>
</comment>